<evidence type="ECO:0000256" key="7">
    <source>
        <dbReference type="ARBA" id="ARBA00023146"/>
    </source>
</evidence>
<dbReference type="SUPFAM" id="SSF50677">
    <property type="entry name" value="ValRS/IleRS/LeuRS editing domain"/>
    <property type="match status" value="1"/>
</dbReference>
<dbReference type="InterPro" id="IPR013155">
    <property type="entry name" value="M/V/L/I-tRNA-synth_anticd-bd"/>
</dbReference>
<dbReference type="PATRIC" id="fig|49547.3.peg.314"/>
<dbReference type="InterPro" id="IPR002300">
    <property type="entry name" value="aa-tRNA-synth_Ia"/>
</dbReference>
<dbReference type="InterPro" id="IPR009008">
    <property type="entry name" value="Val/Leu/Ile-tRNA-synth_edit"/>
</dbReference>
<feature type="domain" description="Aminoacyl-tRNA synthetase class Ia" evidence="10">
    <location>
        <begin position="4"/>
        <end position="669"/>
    </location>
</feature>
<dbReference type="GO" id="GO:0004823">
    <property type="term" value="F:leucine-tRNA ligase activity"/>
    <property type="evidence" value="ECO:0007669"/>
    <property type="project" value="UniProtKB-UniRule"/>
</dbReference>
<dbReference type="Gene3D" id="3.40.50.620">
    <property type="entry name" value="HUPs"/>
    <property type="match status" value="1"/>
</dbReference>
<proteinExistence type="inferred from homology"/>
<evidence type="ECO:0000313" key="12">
    <source>
        <dbReference type="EMBL" id="KZX15302.1"/>
    </source>
</evidence>
<dbReference type="PANTHER" id="PTHR45794">
    <property type="entry name" value="LEUCYL-TRNA SYNTHETASE"/>
    <property type="match status" value="1"/>
</dbReference>
<dbReference type="NCBIfam" id="TIGR00395">
    <property type="entry name" value="leuS_arch"/>
    <property type="match status" value="1"/>
</dbReference>
<dbReference type="InterPro" id="IPR014729">
    <property type="entry name" value="Rossmann-like_a/b/a_fold"/>
</dbReference>
<dbReference type="Proteomes" id="UP000077245">
    <property type="component" value="Unassembled WGS sequence"/>
</dbReference>
<evidence type="ECO:0000256" key="4">
    <source>
        <dbReference type="ARBA" id="ARBA00022741"/>
    </source>
</evidence>
<dbReference type="Pfam" id="PF00133">
    <property type="entry name" value="tRNA-synt_1"/>
    <property type="match status" value="1"/>
</dbReference>
<dbReference type="SUPFAM" id="SSF47323">
    <property type="entry name" value="Anticodon-binding domain of a subclass of class I aminoacyl-tRNA synthetases"/>
    <property type="match status" value="1"/>
</dbReference>
<dbReference type="EMBL" id="LWMV01000042">
    <property type="protein sequence ID" value="KZX15302.1"/>
    <property type="molecule type" value="Genomic_DNA"/>
</dbReference>
<dbReference type="Gene3D" id="3.30.2320.20">
    <property type="entry name" value="Class I aminoacyl-tRNA synthetases (RS)"/>
    <property type="match status" value="1"/>
</dbReference>
<dbReference type="CDD" id="cd00812">
    <property type="entry name" value="LeuRS_core"/>
    <property type="match status" value="1"/>
</dbReference>
<keyword evidence="13" id="KW-1185">Reference proteome</keyword>
<dbReference type="SUPFAM" id="SSF52374">
    <property type="entry name" value="Nucleotidylyl transferase"/>
    <property type="match status" value="1"/>
</dbReference>
<dbReference type="InterPro" id="IPR020791">
    <property type="entry name" value="Leu-tRNA-lgase_arc"/>
</dbReference>
<feature type="short sequence motif" description="'KMSKS' region" evidence="8">
    <location>
        <begin position="631"/>
        <end position="635"/>
    </location>
</feature>
<dbReference type="RefSeq" id="WP_067089325.1">
    <property type="nucleotide sequence ID" value="NZ_LWMV01000042.1"/>
</dbReference>
<comment type="subcellular location">
    <subcellularLocation>
        <location evidence="8">Cytoplasm</location>
    </subcellularLocation>
</comment>
<gene>
    <name evidence="12" type="primary">valS_1</name>
    <name evidence="8" type="synonym">leuS</name>
    <name evidence="12" type="ORF">MBCUR_02990</name>
</gene>
<dbReference type="GO" id="GO:0006429">
    <property type="term" value="P:leucyl-tRNA aminoacylation"/>
    <property type="evidence" value="ECO:0007669"/>
    <property type="project" value="UniProtKB-UniRule"/>
</dbReference>
<comment type="caution">
    <text evidence="12">The sequence shown here is derived from an EMBL/GenBank/DDBJ whole genome shotgun (WGS) entry which is preliminary data.</text>
</comment>
<evidence type="ECO:0000256" key="1">
    <source>
        <dbReference type="ARBA" id="ARBA00005594"/>
    </source>
</evidence>
<dbReference type="Gene3D" id="1.10.10.720">
    <property type="entry name" value="leucyl-tRNA synthetase"/>
    <property type="match status" value="1"/>
</dbReference>
<dbReference type="Pfam" id="PF08264">
    <property type="entry name" value="Anticodon_1"/>
    <property type="match status" value="1"/>
</dbReference>
<dbReference type="AlphaFoldDB" id="A0A166D824"/>
<dbReference type="Gene3D" id="3.90.740.10">
    <property type="entry name" value="Valyl/Leucyl/Isoleucyl-tRNA synthetase, editing domain"/>
    <property type="match status" value="1"/>
</dbReference>
<feature type="domain" description="Methionyl/Valyl/Leucyl/Isoleucyl-tRNA synthetase anticodon-binding" evidence="11">
    <location>
        <begin position="715"/>
        <end position="849"/>
    </location>
</feature>
<dbReference type="PROSITE" id="PS00178">
    <property type="entry name" value="AA_TRNA_LIGASE_I"/>
    <property type="match status" value="1"/>
</dbReference>
<dbReference type="Gene3D" id="1.10.730.10">
    <property type="entry name" value="Isoleucyl-tRNA Synthetase, Domain 1"/>
    <property type="match status" value="1"/>
</dbReference>
<comment type="similarity">
    <text evidence="1 8 9">Belongs to the class-I aminoacyl-tRNA synthetase family.</text>
</comment>
<dbReference type="NCBIfam" id="NF008957">
    <property type="entry name" value="PRK12300.1"/>
    <property type="match status" value="1"/>
</dbReference>
<evidence type="ECO:0000256" key="2">
    <source>
        <dbReference type="ARBA" id="ARBA00022490"/>
    </source>
</evidence>
<dbReference type="InterPro" id="IPR004493">
    <property type="entry name" value="Leu-tRNA-synth_Ia_arc/euk"/>
</dbReference>
<accession>A0A166D824</accession>
<dbReference type="InterPro" id="IPR001412">
    <property type="entry name" value="aa-tRNA-synth_I_CS"/>
</dbReference>
<keyword evidence="3 8" id="KW-0436">Ligase</keyword>
<dbReference type="EC" id="6.1.1.4" evidence="8"/>
<dbReference type="HAMAP" id="MF_00049_A">
    <property type="entry name" value="Leu_tRNA_synth_A"/>
    <property type="match status" value="1"/>
</dbReference>
<evidence type="ECO:0000256" key="9">
    <source>
        <dbReference type="RuleBase" id="RU363035"/>
    </source>
</evidence>
<keyword evidence="6 8" id="KW-0648">Protein biosynthesis</keyword>
<reference evidence="12 13" key="1">
    <citation type="submission" date="2016-04" db="EMBL/GenBank/DDBJ databases">
        <title>Genome sequence of Methanobrevibacter curvatus DSM 11111.</title>
        <authorList>
            <person name="Poehlein A."/>
            <person name="Seedorf H."/>
            <person name="Daniel R."/>
        </authorList>
    </citation>
    <scope>NUCLEOTIDE SEQUENCE [LARGE SCALE GENOMIC DNA]</scope>
    <source>
        <strain evidence="12 13">DSM 11111</strain>
    </source>
</reference>
<comment type="caution">
    <text evidence="8">Lacks conserved residue(s) required for the propagation of feature annotation.</text>
</comment>
<evidence type="ECO:0000256" key="6">
    <source>
        <dbReference type="ARBA" id="ARBA00022917"/>
    </source>
</evidence>
<dbReference type="GO" id="GO:0002161">
    <property type="term" value="F:aminoacyl-tRNA deacylase activity"/>
    <property type="evidence" value="ECO:0007669"/>
    <property type="project" value="InterPro"/>
</dbReference>
<evidence type="ECO:0000256" key="3">
    <source>
        <dbReference type="ARBA" id="ARBA00022598"/>
    </source>
</evidence>
<keyword evidence="7 8" id="KW-0030">Aminoacyl-tRNA synthetase</keyword>
<dbReference type="OrthoDB" id="23906at2157"/>
<dbReference type="STRING" id="49547.MBCUR_02990"/>
<evidence type="ECO:0000259" key="11">
    <source>
        <dbReference type="Pfam" id="PF08264"/>
    </source>
</evidence>
<feature type="short sequence motif" description="'HIGH' region" evidence="8">
    <location>
        <begin position="32"/>
        <end position="42"/>
    </location>
</feature>
<protein>
    <recommendedName>
        <fullName evidence="8">Leucine--tRNA ligase</fullName>
        <ecNumber evidence="8">6.1.1.4</ecNumber>
    </recommendedName>
    <alternativeName>
        <fullName evidence="8">Leucyl-tRNA synthetase</fullName>
        <shortName evidence="8">LeuRS</shortName>
    </alternativeName>
</protein>
<keyword evidence="5 8" id="KW-0067">ATP-binding</keyword>
<dbReference type="GO" id="GO:0005524">
    <property type="term" value="F:ATP binding"/>
    <property type="evidence" value="ECO:0007669"/>
    <property type="project" value="UniProtKB-UniRule"/>
</dbReference>
<evidence type="ECO:0000313" key="13">
    <source>
        <dbReference type="Proteomes" id="UP000077245"/>
    </source>
</evidence>
<keyword evidence="2 8" id="KW-0963">Cytoplasm</keyword>
<comment type="catalytic activity">
    <reaction evidence="8">
        <text>tRNA(Leu) + L-leucine + ATP = L-leucyl-tRNA(Leu) + AMP + diphosphate</text>
        <dbReference type="Rhea" id="RHEA:11688"/>
        <dbReference type="Rhea" id="RHEA-COMP:9613"/>
        <dbReference type="Rhea" id="RHEA-COMP:9622"/>
        <dbReference type="ChEBI" id="CHEBI:30616"/>
        <dbReference type="ChEBI" id="CHEBI:33019"/>
        <dbReference type="ChEBI" id="CHEBI:57427"/>
        <dbReference type="ChEBI" id="CHEBI:78442"/>
        <dbReference type="ChEBI" id="CHEBI:78494"/>
        <dbReference type="ChEBI" id="CHEBI:456215"/>
        <dbReference type="EC" id="6.1.1.4"/>
    </reaction>
</comment>
<dbReference type="GO" id="GO:0005737">
    <property type="term" value="C:cytoplasm"/>
    <property type="evidence" value="ECO:0007669"/>
    <property type="project" value="UniProtKB-SubCell"/>
</dbReference>
<dbReference type="CDD" id="cd07959">
    <property type="entry name" value="Anticodon_Ia_Leu_AEc"/>
    <property type="match status" value="1"/>
</dbReference>
<sequence length="968" mass="111809">MEKKWQKKWEEAKLFQSNPDDREKLFINVAYPYPSGAMHIGHGRTYTVPDVFARFKRMQGFNVLFPMGWHVTGAPVIGIAKRIREKDSKTLYLYENVHKVPKNQLDSLSEPENIVNYFSKEYHNVMVDMGYSIDWRRELRTTDKTYQKFIEWQIRKLKDKDLVSKGSHPVKYCPSCGNPVGDHDLLEGEGATINELTLLNFDFDGKILPTATFRPETIFGATNLWLNPDLDYFEVDVGGTSWIISKDSFNNLSNQIKDLKIIGDVDPNDLIAKFVINPVTGKKHPILPASFVDGEFGTGVVFSVPAHAPADYIALKDLKENEETIKKYSLKSILDDINPLNVVTNKKYGEIPAQELIEKLNVKNQNDPKLEEATGELYKVEHSKGIISSHIPEYGGMKVKFAREEIKNKMISDSQAEIMYDFSNHPVVCRCGSKAVVKIMDDQWFLKYSNLDWKEKTRECLSQENIIPSEIRSNFDYYIGWLEDWACSRRIGLGTHLPWDKQWLIEPLSDSTIYMAYYTISKYLNQMDGEDLNDAFFDKVFLNSDNFNSDSLNSDNFNRDVNNEIKVDNGLVKEIQEEYSYWYPLDWSLSAKDLIANHLSFHMFHHVAIFPKTKWPKGMVIFGMGLLEGNKMSSSKGNVILLSEAIKKYGADVVRLFLMSSAEPWQDFDWREKELIGTKRRLEWFFDFANRVESIKGSKLDLNNIKKVELTQDIDIWMISQLNIRLKDSTKALEGFQTRKALQNSFFLLKKDLDHYFYRVKNRLNKNNHEDSDEELIFVLSTILKNWIKVLAPFIPHSCEEIWSNCNGKGFVSETFWPEYNPDLINEKIEKSEELIQTLVKDISQIKNLLTEDANKIHIYLAPSWKWKVYKIANEIGRPDVGKIIATSIEAQLNDDKKELSKFAQKIAKEMTKTSYVGQIDEKAILEGAKNFIELEVGSEIVIHMDNSFDPANKAIHAMPYKPAIYIE</sequence>
<name>A0A166D824_9EURY</name>
<evidence type="ECO:0000256" key="5">
    <source>
        <dbReference type="ARBA" id="ARBA00022840"/>
    </source>
</evidence>
<keyword evidence="4 8" id="KW-0547">Nucleotide-binding</keyword>
<evidence type="ECO:0000256" key="8">
    <source>
        <dbReference type="HAMAP-Rule" id="MF_00049"/>
    </source>
</evidence>
<organism evidence="12 13">
    <name type="scientific">Methanobrevibacter curvatus</name>
    <dbReference type="NCBI Taxonomy" id="49547"/>
    <lineage>
        <taxon>Archaea</taxon>
        <taxon>Methanobacteriati</taxon>
        <taxon>Methanobacteriota</taxon>
        <taxon>Methanomada group</taxon>
        <taxon>Methanobacteria</taxon>
        <taxon>Methanobacteriales</taxon>
        <taxon>Methanobacteriaceae</taxon>
        <taxon>Methanobrevibacter</taxon>
    </lineage>
</organism>
<dbReference type="PANTHER" id="PTHR45794:SF1">
    <property type="entry name" value="LEUCINE--TRNA LIGASE, CYTOPLASMIC"/>
    <property type="match status" value="1"/>
</dbReference>
<evidence type="ECO:0000259" key="10">
    <source>
        <dbReference type="Pfam" id="PF00133"/>
    </source>
</evidence>
<dbReference type="InterPro" id="IPR009080">
    <property type="entry name" value="tRNAsynth_Ia_anticodon-bd"/>
</dbReference>